<dbReference type="OrthoDB" id="9764953at2"/>
<keyword evidence="4" id="KW-0614">Plasmid</keyword>
<dbReference type="PANTHER" id="PTHR43037">
    <property type="entry name" value="UNNAMED PRODUCT-RELATED"/>
    <property type="match status" value="1"/>
</dbReference>
<organism evidence="4 5">
    <name type="scientific">Ilyobacter polytropus (strain ATCC 51220 / DSM 2926 / LMG 16218 / CuHBu1)</name>
    <dbReference type="NCBI Taxonomy" id="572544"/>
    <lineage>
        <taxon>Bacteria</taxon>
        <taxon>Fusobacteriati</taxon>
        <taxon>Fusobacteriota</taxon>
        <taxon>Fusobacteriia</taxon>
        <taxon>Fusobacteriales</taxon>
        <taxon>Fusobacteriaceae</taxon>
        <taxon>Ilyobacter</taxon>
    </lineage>
</organism>
<keyword evidence="1" id="KW-0732">Signal</keyword>
<accession>E3HDK9</accession>
<dbReference type="Pfam" id="PF02230">
    <property type="entry name" value="Abhydrolase_2"/>
    <property type="match status" value="1"/>
</dbReference>
<dbReference type="Gene3D" id="3.40.50.1820">
    <property type="entry name" value="alpha/beta hydrolase"/>
    <property type="match status" value="1"/>
</dbReference>
<dbReference type="InterPro" id="IPR029058">
    <property type="entry name" value="AB_hydrolase_fold"/>
</dbReference>
<dbReference type="HOGENOM" id="CLU_027551_4_2_0"/>
<dbReference type="RefSeq" id="WP_013388854.1">
    <property type="nucleotide sequence ID" value="NC_014633.1"/>
</dbReference>
<proteinExistence type="predicted"/>
<dbReference type="InterPro" id="IPR003140">
    <property type="entry name" value="PLipase/COase/thioEstase"/>
</dbReference>
<dbReference type="PANTHER" id="PTHR43037:SF5">
    <property type="entry name" value="FERULOYL ESTERASE"/>
    <property type="match status" value="1"/>
</dbReference>
<evidence type="ECO:0000259" key="3">
    <source>
        <dbReference type="Pfam" id="PF02230"/>
    </source>
</evidence>
<gene>
    <name evidence="4" type="ordered locus">Ilyop_2436</name>
</gene>
<dbReference type="EMBL" id="CP002282">
    <property type="protein sequence ID" value="ADO84195.1"/>
    <property type="molecule type" value="Genomic_DNA"/>
</dbReference>
<evidence type="ECO:0000313" key="4">
    <source>
        <dbReference type="EMBL" id="ADO84195.1"/>
    </source>
</evidence>
<dbReference type="Proteomes" id="UP000006875">
    <property type="component" value="Plasmid pILYOP01"/>
</dbReference>
<keyword evidence="5" id="KW-1185">Reference proteome</keyword>
<keyword evidence="2" id="KW-0378">Hydrolase</keyword>
<evidence type="ECO:0000313" key="5">
    <source>
        <dbReference type="Proteomes" id="UP000006875"/>
    </source>
</evidence>
<protein>
    <submittedName>
        <fullName evidence="4">Phospholipase/carboxylesterase</fullName>
    </submittedName>
</protein>
<feature type="domain" description="Phospholipase/carboxylesterase/thioesterase" evidence="3">
    <location>
        <begin position="126"/>
        <end position="198"/>
    </location>
</feature>
<evidence type="ECO:0000256" key="2">
    <source>
        <dbReference type="ARBA" id="ARBA00022801"/>
    </source>
</evidence>
<dbReference type="GO" id="GO:0016787">
    <property type="term" value="F:hydrolase activity"/>
    <property type="evidence" value="ECO:0007669"/>
    <property type="project" value="UniProtKB-KW"/>
</dbReference>
<geneLocation type="plasmid" evidence="4 5">
    <name>pILYOP01</name>
</geneLocation>
<evidence type="ECO:0000256" key="1">
    <source>
        <dbReference type="ARBA" id="ARBA00022729"/>
    </source>
</evidence>
<dbReference type="KEGG" id="ipo:Ilyop_2436"/>
<dbReference type="AlphaFoldDB" id="E3HDK9"/>
<reference evidence="4 5" key="1">
    <citation type="journal article" date="2010" name="Stand. Genomic Sci.">
        <title>Complete genome sequence of Ilyobacter polytropus type strain (CuHbu1).</title>
        <authorList>
            <person name="Sikorski J."/>
            <person name="Chertkov O."/>
            <person name="Lapidus A."/>
            <person name="Nolan M."/>
            <person name="Lucas S."/>
            <person name="Del Rio T.G."/>
            <person name="Tice H."/>
            <person name="Cheng J.F."/>
            <person name="Tapia R."/>
            <person name="Han C."/>
            <person name="Goodwin L."/>
            <person name="Pitluck S."/>
            <person name="Liolios K."/>
            <person name="Ivanova N."/>
            <person name="Mavromatis K."/>
            <person name="Mikhailova N."/>
            <person name="Pati A."/>
            <person name="Chen A."/>
            <person name="Palaniappan K."/>
            <person name="Land M."/>
            <person name="Hauser L."/>
            <person name="Chang Y.J."/>
            <person name="Jeffries C.D."/>
            <person name="Brambilla E."/>
            <person name="Yasawong M."/>
            <person name="Rohde M."/>
            <person name="Pukall R."/>
            <person name="Spring S."/>
            <person name="Goker M."/>
            <person name="Woyke T."/>
            <person name="Bristow J."/>
            <person name="Eisen J.A."/>
            <person name="Markowitz V."/>
            <person name="Hugenholtz P."/>
            <person name="Kyrpides N.C."/>
            <person name="Klenk H.P."/>
        </authorList>
    </citation>
    <scope>NUCLEOTIDE SEQUENCE [LARGE SCALE GENOMIC DNA]</scope>
    <source>
        <strain evidence="5">ATCC 51220 / DSM 2926 / LMG 16218 / CuHBu1</strain>
        <plasmid evidence="5">pILYOP01</plasmid>
    </source>
</reference>
<dbReference type="InterPro" id="IPR050955">
    <property type="entry name" value="Plant_Biomass_Hydrol_Est"/>
</dbReference>
<name>E3HDK9_ILYPC</name>
<dbReference type="SUPFAM" id="SSF53474">
    <property type="entry name" value="alpha/beta-Hydrolases"/>
    <property type="match status" value="1"/>
</dbReference>
<sequence>MHLKIKIPISKLEVKGVEDHRIKIRNINVQGVERTFAYYTPANLRQNCPVIIACHGAYWNHEIMRRATGFDFEKLADEFGFIIAYPNSFSSYWFDGRISFSHPAKNLDLDEGEFLKRIIHYMATVYGASRNDVFFNGFSNGGMLGFRLAAERQPIFRGMALCCSHLPHENFLNFQIDSSSTPILLINSRGDRVVPFYGGDLNSAGKSNGIVYSCYDTFLKIAGISKMPSGRDFGEYLLYRDNKNILIEVKKGGHTIPHPKTSWPPILGNVANFNSTEIIWKYFKKIIDGDI</sequence>